<dbReference type="CDD" id="cd00200">
    <property type="entry name" value="WD40"/>
    <property type="match status" value="1"/>
</dbReference>
<dbReference type="PROSITE" id="PS50082">
    <property type="entry name" value="WD_REPEATS_2"/>
    <property type="match status" value="5"/>
</dbReference>
<dbReference type="EMBL" id="MCFL01000012">
    <property type="protein sequence ID" value="ORZ37549.1"/>
    <property type="molecule type" value="Genomic_DNA"/>
</dbReference>
<dbReference type="GO" id="GO:0030864">
    <property type="term" value="C:cortical actin cytoskeleton"/>
    <property type="evidence" value="ECO:0007669"/>
    <property type="project" value="TreeGrafter"/>
</dbReference>
<dbReference type="SUPFAM" id="SSF50998">
    <property type="entry name" value="Quinoprotein alcohol dehydrogenase-like"/>
    <property type="match status" value="1"/>
</dbReference>
<evidence type="ECO:0000256" key="3">
    <source>
        <dbReference type="PROSITE-ProRule" id="PRU00221"/>
    </source>
</evidence>
<organism evidence="4 5">
    <name type="scientific">Catenaria anguillulae PL171</name>
    <dbReference type="NCBI Taxonomy" id="765915"/>
    <lineage>
        <taxon>Eukaryota</taxon>
        <taxon>Fungi</taxon>
        <taxon>Fungi incertae sedis</taxon>
        <taxon>Blastocladiomycota</taxon>
        <taxon>Blastocladiomycetes</taxon>
        <taxon>Blastocladiales</taxon>
        <taxon>Catenariaceae</taxon>
        <taxon>Catenaria</taxon>
    </lineage>
</organism>
<reference evidence="4 5" key="1">
    <citation type="submission" date="2016-07" db="EMBL/GenBank/DDBJ databases">
        <title>Pervasive Adenine N6-methylation of Active Genes in Fungi.</title>
        <authorList>
            <consortium name="DOE Joint Genome Institute"/>
            <person name="Mondo S.J."/>
            <person name="Dannebaum R.O."/>
            <person name="Kuo R.C."/>
            <person name="Labutti K."/>
            <person name="Haridas S."/>
            <person name="Kuo A."/>
            <person name="Salamov A."/>
            <person name="Ahrendt S.R."/>
            <person name="Lipzen A."/>
            <person name="Sullivan W."/>
            <person name="Andreopoulos W.B."/>
            <person name="Clum A."/>
            <person name="Lindquist E."/>
            <person name="Daum C."/>
            <person name="Ramamoorthy G.K."/>
            <person name="Gryganskyi A."/>
            <person name="Culley D."/>
            <person name="Magnuson J.K."/>
            <person name="James T.Y."/>
            <person name="O'Malley M.A."/>
            <person name="Stajich J.E."/>
            <person name="Spatafora J.W."/>
            <person name="Visel A."/>
            <person name="Grigoriev I.V."/>
        </authorList>
    </citation>
    <scope>NUCLEOTIDE SEQUENCE [LARGE SCALE GENOMIC DNA]</scope>
    <source>
        <strain evidence="4 5">PL171</strain>
    </source>
</reference>
<evidence type="ECO:0000256" key="2">
    <source>
        <dbReference type="ARBA" id="ARBA00022737"/>
    </source>
</evidence>
<feature type="repeat" description="WD" evidence="3">
    <location>
        <begin position="63"/>
        <end position="95"/>
    </location>
</feature>
<comment type="caution">
    <text evidence="4">The sequence shown here is derived from an EMBL/GenBank/DDBJ whole genome shotgun (WGS) entry which is preliminary data.</text>
</comment>
<dbReference type="FunFam" id="2.130.10.10:FF:000102">
    <property type="entry name" value="Actin-interacting protein 1"/>
    <property type="match status" value="1"/>
</dbReference>
<accession>A0A1Y2HSN6</accession>
<dbReference type="Proteomes" id="UP000193411">
    <property type="component" value="Unassembled WGS sequence"/>
</dbReference>
<keyword evidence="5" id="KW-1185">Reference proteome</keyword>
<dbReference type="GO" id="GO:0051015">
    <property type="term" value="F:actin filament binding"/>
    <property type="evidence" value="ECO:0007669"/>
    <property type="project" value="TreeGrafter"/>
</dbReference>
<keyword evidence="2" id="KW-0677">Repeat</keyword>
<feature type="repeat" description="WD" evidence="3">
    <location>
        <begin position="490"/>
        <end position="524"/>
    </location>
</feature>
<dbReference type="InterPro" id="IPR011047">
    <property type="entry name" value="Quinoprotein_ADH-like_sf"/>
</dbReference>
<dbReference type="STRING" id="765915.A0A1Y2HSN6"/>
<dbReference type="InterPro" id="IPR015943">
    <property type="entry name" value="WD40/YVTN_repeat-like_dom_sf"/>
</dbReference>
<dbReference type="PANTHER" id="PTHR19856">
    <property type="entry name" value="WD-REPEATCONTAINING PROTEIN WDR1"/>
    <property type="match status" value="1"/>
</dbReference>
<dbReference type="SMART" id="SM00320">
    <property type="entry name" value="WD40"/>
    <property type="match status" value="9"/>
</dbReference>
<dbReference type="OrthoDB" id="2306at2759"/>
<name>A0A1Y2HSN6_9FUNG</name>
<proteinExistence type="predicted"/>
<sequence>MPPPPTVNNSPYTRESIWACLPATTRGQPTPLDAHPKGTLLAYTNGRTVVLRDLAHPHIASEYTGHSFPVTVARFSPSGFYVASADVRGNVRIWDCTQPDQVLKSEFQVLSGAIHDLCWDAESKRIIVVGEGKEKFAHAFFFDSGSSCGEIMGHSKVANGVAIKPTRPFRAATCADDLTVNFYTGVPYKFATSIADHSRFVTAVKYAPDGSKFVSVALDGKIFLYDGTSGDKIKEVVDAAGNGHKGGIFAVAWGPDSKQFITSSADCTCKLWDVEASKVITTWTFDSSPTPNPANQQVGNLWHSTHLLTLSLSGDLHYLDPKTGAVARTITGHQKNITALTYAPATHTLVTGSYDGHVRAWDDTKPEAGARKVATGESDAQVQDLTVASADDAIHEPVAQAPKDASAIAISADKAKLAIGTTNRATSVFALDPATGKLSALIATVDNSKGAVTALGFSPDAGLLAAGDGSGKLVVYAVTAKSVEVKLTQWAFHTARITSVAWHDSGKYAVSSSLDTGVGVWSVDKPMAHVMIRNAHVDAAVGAVWVGEKRVASVGADGCVKRWKIEKMPGE</sequence>
<dbReference type="Gene3D" id="2.130.10.10">
    <property type="entry name" value="YVTN repeat-like/Quinoprotein amine dehydrogenase"/>
    <property type="match status" value="2"/>
</dbReference>
<feature type="repeat" description="WD" evidence="3">
    <location>
        <begin position="330"/>
        <end position="362"/>
    </location>
</feature>
<dbReference type="GO" id="GO:0030042">
    <property type="term" value="P:actin filament depolymerization"/>
    <property type="evidence" value="ECO:0007669"/>
    <property type="project" value="TreeGrafter"/>
</dbReference>
<feature type="repeat" description="WD" evidence="3">
    <location>
        <begin position="241"/>
        <end position="282"/>
    </location>
</feature>
<dbReference type="InterPro" id="IPR036322">
    <property type="entry name" value="WD40_repeat_dom_sf"/>
</dbReference>
<evidence type="ECO:0000256" key="1">
    <source>
        <dbReference type="ARBA" id="ARBA00022574"/>
    </source>
</evidence>
<dbReference type="PANTHER" id="PTHR19856:SF0">
    <property type="entry name" value="WD REPEAT-CONTAINING PROTEIN 1"/>
    <property type="match status" value="1"/>
</dbReference>
<keyword evidence="1 3" id="KW-0853">WD repeat</keyword>
<protein>
    <submittedName>
        <fullName evidence="4">WD40-repeat-containing domain protein</fullName>
    </submittedName>
</protein>
<dbReference type="AlphaFoldDB" id="A0A1Y2HSN6"/>
<feature type="repeat" description="WD" evidence="3">
    <location>
        <begin position="194"/>
        <end position="235"/>
    </location>
</feature>
<evidence type="ECO:0000313" key="4">
    <source>
        <dbReference type="EMBL" id="ORZ37549.1"/>
    </source>
</evidence>
<gene>
    <name evidence="4" type="ORF">BCR44DRAFT_1511700</name>
</gene>
<dbReference type="SUPFAM" id="SSF50978">
    <property type="entry name" value="WD40 repeat-like"/>
    <property type="match status" value="1"/>
</dbReference>
<evidence type="ECO:0000313" key="5">
    <source>
        <dbReference type="Proteomes" id="UP000193411"/>
    </source>
</evidence>
<dbReference type="InterPro" id="IPR001680">
    <property type="entry name" value="WD40_rpt"/>
</dbReference>
<dbReference type="Pfam" id="PF00400">
    <property type="entry name" value="WD40"/>
    <property type="match status" value="6"/>
</dbReference>
<dbReference type="PROSITE" id="PS50294">
    <property type="entry name" value="WD_REPEATS_REGION"/>
    <property type="match status" value="5"/>
</dbReference>